<evidence type="ECO:0000313" key="2">
    <source>
        <dbReference type="EMBL" id="CAE0382441.1"/>
    </source>
</evidence>
<reference evidence="2" key="1">
    <citation type="submission" date="2021-01" db="EMBL/GenBank/DDBJ databases">
        <authorList>
            <person name="Corre E."/>
            <person name="Pelletier E."/>
            <person name="Niang G."/>
            <person name="Scheremetjew M."/>
            <person name="Finn R."/>
            <person name="Kale V."/>
            <person name="Holt S."/>
            <person name="Cochrane G."/>
            <person name="Meng A."/>
            <person name="Brown T."/>
            <person name="Cohen L."/>
        </authorList>
    </citation>
    <scope>NUCLEOTIDE SEQUENCE</scope>
    <source>
        <strain evidence="2">CT5</strain>
    </source>
</reference>
<feature type="region of interest" description="Disordered" evidence="1">
    <location>
        <begin position="212"/>
        <end position="244"/>
    </location>
</feature>
<organism evidence="2">
    <name type="scientific">Euplotes crassus</name>
    <dbReference type="NCBI Taxonomy" id="5936"/>
    <lineage>
        <taxon>Eukaryota</taxon>
        <taxon>Sar</taxon>
        <taxon>Alveolata</taxon>
        <taxon>Ciliophora</taxon>
        <taxon>Intramacronucleata</taxon>
        <taxon>Spirotrichea</taxon>
        <taxon>Hypotrichia</taxon>
        <taxon>Euplotida</taxon>
        <taxon>Euplotidae</taxon>
        <taxon>Moneuplotes</taxon>
    </lineage>
</organism>
<proteinExistence type="predicted"/>
<evidence type="ECO:0000256" key="1">
    <source>
        <dbReference type="SAM" id="MobiDB-lite"/>
    </source>
</evidence>
<gene>
    <name evidence="2" type="ORF">ECRA1380_LOCUS7403</name>
</gene>
<dbReference type="EMBL" id="HBIK01015619">
    <property type="protein sequence ID" value="CAE0382441.1"/>
    <property type="molecule type" value="Transcribed_RNA"/>
</dbReference>
<accession>A0A7S3NVG7</accession>
<protein>
    <submittedName>
        <fullName evidence="2">Uncharacterized protein</fullName>
    </submittedName>
</protein>
<feature type="compositionally biased region" description="Basic and acidic residues" evidence="1">
    <location>
        <begin position="222"/>
        <end position="241"/>
    </location>
</feature>
<sequence>MSKLKTAIQSKHSKIIKENESMESCSLSLVTSEFEDEDSMSTKKVRKKTYKPRDFGKNKYTVIQRGNKIKKTSSILMTVLPQDKTYHPFESLSRNYNPEAQTVSVTKMKRMKHKLTKYFKKRLRSQEKPEKSEQISSKIKLVKSKKGFRRRSIEPNIQSKIKKSLHYLPKTPYSAFLRNNKASLPEIHSLFTAKEQEVIRSNKKVSRYMRKFFGQGSSSKPKLAERKPQKETSETRTDEKFLATSSLAKQRITSDL</sequence>
<name>A0A7S3NVG7_EUPCR</name>
<dbReference type="AlphaFoldDB" id="A0A7S3NVG7"/>